<feature type="transmembrane region" description="Helical" evidence="8">
    <location>
        <begin position="87"/>
        <end position="105"/>
    </location>
</feature>
<dbReference type="GO" id="GO:0015293">
    <property type="term" value="F:symporter activity"/>
    <property type="evidence" value="ECO:0007669"/>
    <property type="project" value="UniProtKB-KW"/>
</dbReference>
<dbReference type="EMBL" id="CP013235">
    <property type="protein sequence ID" value="AMP08659.1"/>
    <property type="molecule type" value="Genomic_DNA"/>
</dbReference>
<keyword evidence="5" id="KW-0769">Symport</keyword>
<dbReference type="InterPro" id="IPR005828">
    <property type="entry name" value="MFS_sugar_transport-like"/>
</dbReference>
<feature type="transmembrane region" description="Helical" evidence="8">
    <location>
        <begin position="336"/>
        <end position="356"/>
    </location>
</feature>
<dbReference type="FunFam" id="1.20.1250.20:FF:000001">
    <property type="entry name" value="Dicarboxylate MFS transporter"/>
    <property type="match status" value="1"/>
</dbReference>
<keyword evidence="6 8" id="KW-1133">Transmembrane helix</keyword>
<keyword evidence="7 8" id="KW-0472">Membrane</keyword>
<feature type="transmembrane region" description="Helical" evidence="8">
    <location>
        <begin position="111"/>
        <end position="139"/>
    </location>
</feature>
<protein>
    <submittedName>
        <fullName evidence="10">Sugar (And other) transporter family protein</fullName>
    </submittedName>
</protein>
<dbReference type="Gene3D" id="1.20.1250.20">
    <property type="entry name" value="MFS general substrate transporter like domains"/>
    <property type="match status" value="2"/>
</dbReference>
<keyword evidence="3" id="KW-1003">Cell membrane</keyword>
<dbReference type="PATRIC" id="fig|279058.18.peg.851"/>
<dbReference type="NCBIfam" id="NF011656">
    <property type="entry name" value="PRK15075.1"/>
    <property type="match status" value="1"/>
</dbReference>
<feature type="transmembrane region" description="Helical" evidence="8">
    <location>
        <begin position="296"/>
        <end position="316"/>
    </location>
</feature>
<gene>
    <name evidence="10" type="ORF">CAter282_0859</name>
</gene>
<accession>A0A127QF32</accession>
<feature type="transmembrane region" description="Helical" evidence="8">
    <location>
        <begin position="177"/>
        <end position="201"/>
    </location>
</feature>
<feature type="transmembrane region" description="Helical" evidence="8">
    <location>
        <begin position="462"/>
        <end position="479"/>
    </location>
</feature>
<organism evidence="10 11">
    <name type="scientific">Collimonas arenae</name>
    <dbReference type="NCBI Taxonomy" id="279058"/>
    <lineage>
        <taxon>Bacteria</taxon>
        <taxon>Pseudomonadati</taxon>
        <taxon>Pseudomonadota</taxon>
        <taxon>Betaproteobacteria</taxon>
        <taxon>Burkholderiales</taxon>
        <taxon>Oxalobacteraceae</taxon>
        <taxon>Collimonas</taxon>
    </lineage>
</organism>
<feature type="transmembrane region" description="Helical" evidence="8">
    <location>
        <begin position="365"/>
        <end position="386"/>
    </location>
</feature>
<evidence type="ECO:0000256" key="7">
    <source>
        <dbReference type="ARBA" id="ARBA00023136"/>
    </source>
</evidence>
<dbReference type="GO" id="GO:0005886">
    <property type="term" value="C:plasma membrane"/>
    <property type="evidence" value="ECO:0007669"/>
    <property type="project" value="UniProtKB-SubCell"/>
</dbReference>
<evidence type="ECO:0000256" key="4">
    <source>
        <dbReference type="ARBA" id="ARBA00022692"/>
    </source>
</evidence>
<evidence type="ECO:0000259" key="9">
    <source>
        <dbReference type="PROSITE" id="PS50850"/>
    </source>
</evidence>
<sequence length="492" mass="53438">MSMSDFFLHTIKKQAQNGGVIFGGGKGIIPTPLLRLATSGLAATSGSVKCYPCEPSFWQQHIMATTPSRQSKFGTVLRVTSGNFMEMFDFFLFGFYATYISKTFFPAGDEFASLMLTFMTFGAGFLMRPLGAIILGAYVDRVGRRKGLITTLALMAAGTMLIAFVPGYATIGYAAPLLVLIGRLLQGFSAGVELGGVSVYLSEMATPGHKGFYVSWQSASQQVAIIVAAALGFGLQVWLQPAQIADWGWRIPFFIGCMIVPVLFVIRRSLQETEEFMARKHKPPVREILRSMVDNWGLVIAGMMLVSMTTVSFYLITVYTPTFGKSVLKLSTIDALVVTFCVGISNFIWLPVMGALSDRVGRKPLLLAFTILTILTAYPALSWLVVDPSFQKMLVVELWLSFLYASYNGAMVVALTEVMPVEVRTAGFSLAYSLATAIFGGFTPAIATGLIEYTGDKGAPGMWMTAAAICGLFATLYLYRKSGNQSPVQAKS</sequence>
<dbReference type="PANTHER" id="PTHR43528:SF6">
    <property type="entry name" value="CITRATE-PROTON SYMPORTER"/>
    <property type="match status" value="1"/>
</dbReference>
<evidence type="ECO:0000313" key="11">
    <source>
        <dbReference type="Proteomes" id="UP000071778"/>
    </source>
</evidence>
<proteinExistence type="predicted"/>
<feature type="transmembrane region" description="Helical" evidence="8">
    <location>
        <begin position="398"/>
        <end position="418"/>
    </location>
</feature>
<dbReference type="PROSITE" id="PS00217">
    <property type="entry name" value="SUGAR_TRANSPORT_2"/>
    <property type="match status" value="1"/>
</dbReference>
<dbReference type="Proteomes" id="UP000071778">
    <property type="component" value="Chromosome"/>
</dbReference>
<evidence type="ECO:0000313" key="10">
    <source>
        <dbReference type="EMBL" id="AMP08659.1"/>
    </source>
</evidence>
<feature type="domain" description="Major facilitator superfamily (MFS) profile" evidence="9">
    <location>
        <begin position="75"/>
        <end position="483"/>
    </location>
</feature>
<evidence type="ECO:0000256" key="6">
    <source>
        <dbReference type="ARBA" id="ARBA00022989"/>
    </source>
</evidence>
<dbReference type="PROSITE" id="PS50850">
    <property type="entry name" value="MFS"/>
    <property type="match status" value="1"/>
</dbReference>
<dbReference type="Pfam" id="PF00083">
    <property type="entry name" value="Sugar_tr"/>
    <property type="match status" value="1"/>
</dbReference>
<keyword evidence="2" id="KW-0813">Transport</keyword>
<name>A0A127QF32_9BURK</name>
<feature type="transmembrane region" description="Helical" evidence="8">
    <location>
        <begin position="430"/>
        <end position="450"/>
    </location>
</feature>
<evidence type="ECO:0000256" key="1">
    <source>
        <dbReference type="ARBA" id="ARBA00004651"/>
    </source>
</evidence>
<dbReference type="InterPro" id="IPR036259">
    <property type="entry name" value="MFS_trans_sf"/>
</dbReference>
<feature type="transmembrane region" description="Helical" evidence="8">
    <location>
        <begin position="151"/>
        <end position="171"/>
    </location>
</feature>
<evidence type="ECO:0000256" key="5">
    <source>
        <dbReference type="ARBA" id="ARBA00022847"/>
    </source>
</evidence>
<evidence type="ECO:0000256" key="3">
    <source>
        <dbReference type="ARBA" id="ARBA00022475"/>
    </source>
</evidence>
<feature type="transmembrane region" description="Helical" evidence="8">
    <location>
        <begin position="251"/>
        <end position="270"/>
    </location>
</feature>
<evidence type="ECO:0000256" key="2">
    <source>
        <dbReference type="ARBA" id="ARBA00022448"/>
    </source>
</evidence>
<feature type="transmembrane region" description="Helical" evidence="8">
    <location>
        <begin position="222"/>
        <end position="239"/>
    </location>
</feature>
<dbReference type="InterPro" id="IPR005829">
    <property type="entry name" value="Sugar_transporter_CS"/>
</dbReference>
<dbReference type="PROSITE" id="PS00216">
    <property type="entry name" value="SUGAR_TRANSPORT_1"/>
    <property type="match status" value="2"/>
</dbReference>
<comment type="subcellular location">
    <subcellularLocation>
        <location evidence="1">Cell membrane</location>
        <topology evidence="1">Multi-pass membrane protein</topology>
    </subcellularLocation>
</comment>
<dbReference type="CDD" id="cd17368">
    <property type="entry name" value="MFS_CitA"/>
    <property type="match status" value="1"/>
</dbReference>
<evidence type="ECO:0000256" key="8">
    <source>
        <dbReference type="SAM" id="Phobius"/>
    </source>
</evidence>
<keyword evidence="4 8" id="KW-0812">Transmembrane</keyword>
<reference evidence="10 11" key="1">
    <citation type="submission" date="2015-11" db="EMBL/GenBank/DDBJ databases">
        <title>Exploring the genomic traits of fungus-feeding bacterial genus Collimonas.</title>
        <authorList>
            <person name="Song C."/>
            <person name="Schmidt R."/>
            <person name="de Jager V."/>
            <person name="Krzyzanowska D."/>
            <person name="Jongedijk E."/>
            <person name="Cankar K."/>
            <person name="Beekwilder J."/>
            <person name="van Veen A."/>
            <person name="de Boer W."/>
            <person name="van Veen J.A."/>
            <person name="Garbeva P."/>
        </authorList>
    </citation>
    <scope>NUCLEOTIDE SEQUENCE [LARGE SCALE GENOMIC DNA]</scope>
    <source>
        <strain evidence="10 11">Ter282</strain>
    </source>
</reference>
<dbReference type="AlphaFoldDB" id="A0A127QF32"/>
<dbReference type="SUPFAM" id="SSF103473">
    <property type="entry name" value="MFS general substrate transporter"/>
    <property type="match status" value="1"/>
</dbReference>
<dbReference type="InterPro" id="IPR020846">
    <property type="entry name" value="MFS_dom"/>
</dbReference>
<keyword evidence="11" id="KW-1185">Reference proteome</keyword>
<dbReference type="PANTHER" id="PTHR43528">
    <property type="entry name" value="ALPHA-KETOGLUTARATE PERMEASE"/>
    <property type="match status" value="1"/>
</dbReference>
<dbReference type="InterPro" id="IPR051084">
    <property type="entry name" value="H+-coupled_symporters"/>
</dbReference>